<sequence>MAGKISPSMMCADFRRLEQTVEAFERAGVEYLHIDIMDGRFVPNFTLGPDFVRTLREMTDIPIDLHLMVERPEDHLHLFPVGPGDIVSVHQEASVHLQRTLQQIRALGARPCVALNPATPIYTIDDILDDLDVVLVMTVNPGFAGQKLVPATLRKIANMKRHLVDMGYAGVEIEVDGNISNENAVKMLAAGADIFVAGTSSIFKKDADLLELTERFRASISDTA</sequence>
<dbReference type="SUPFAM" id="SSF51366">
    <property type="entry name" value="Ribulose-phoshate binding barrel"/>
    <property type="match status" value="1"/>
</dbReference>
<organism evidence="15 16">
    <name type="scientific">Paenibacillus sacheonensis</name>
    <dbReference type="NCBI Taxonomy" id="742054"/>
    <lineage>
        <taxon>Bacteria</taxon>
        <taxon>Bacillati</taxon>
        <taxon>Bacillota</taxon>
        <taxon>Bacilli</taxon>
        <taxon>Bacillales</taxon>
        <taxon>Paenibacillaceae</taxon>
        <taxon>Paenibacillus</taxon>
    </lineage>
</organism>
<dbReference type="NCBIfam" id="NF004076">
    <property type="entry name" value="PRK05581.1-4"/>
    <property type="match status" value="1"/>
</dbReference>
<evidence type="ECO:0000256" key="14">
    <source>
        <dbReference type="PIRSR" id="PIRSR001461-3"/>
    </source>
</evidence>
<dbReference type="PROSITE" id="PS01085">
    <property type="entry name" value="RIBUL_P_3_EPIMER_1"/>
    <property type="match status" value="1"/>
</dbReference>
<dbReference type="GO" id="GO:0004750">
    <property type="term" value="F:D-ribulose-phosphate 3-epimerase activity"/>
    <property type="evidence" value="ECO:0007669"/>
    <property type="project" value="UniProtKB-UniRule"/>
</dbReference>
<dbReference type="InterPro" id="IPR026019">
    <property type="entry name" value="Ribul_P_3_epim"/>
</dbReference>
<dbReference type="Proteomes" id="UP000558113">
    <property type="component" value="Unassembled WGS sequence"/>
</dbReference>
<dbReference type="GO" id="GO:0046872">
    <property type="term" value="F:metal ion binding"/>
    <property type="evidence" value="ECO:0007669"/>
    <property type="project" value="UniProtKB-UniRule"/>
</dbReference>
<keyword evidence="13" id="KW-0862">Zinc</keyword>
<comment type="caution">
    <text evidence="10">Lacks conserved residue(s) required for the propagation of feature annotation.</text>
</comment>
<keyword evidence="10 11" id="KW-0119">Carbohydrate metabolism</keyword>
<evidence type="ECO:0000313" key="15">
    <source>
        <dbReference type="EMBL" id="NBC68734.1"/>
    </source>
</evidence>
<evidence type="ECO:0000256" key="13">
    <source>
        <dbReference type="PIRSR" id="PIRSR001461-2"/>
    </source>
</evidence>
<dbReference type="OrthoDB" id="1645589at2"/>
<dbReference type="EMBL" id="JAAAMU010000003">
    <property type="protein sequence ID" value="NBC68734.1"/>
    <property type="molecule type" value="Genomic_DNA"/>
</dbReference>
<dbReference type="HAMAP" id="MF_02227">
    <property type="entry name" value="RPE"/>
    <property type="match status" value="1"/>
</dbReference>
<name>A0A7X5C0U3_9BACL</name>
<evidence type="ECO:0000256" key="10">
    <source>
        <dbReference type="HAMAP-Rule" id="MF_02227"/>
    </source>
</evidence>
<dbReference type="AlphaFoldDB" id="A0A7X5C0U3"/>
<comment type="cofactor">
    <cofactor evidence="2">
        <name>Mn(2+)</name>
        <dbReference type="ChEBI" id="CHEBI:29035"/>
    </cofactor>
</comment>
<dbReference type="NCBIfam" id="TIGR01163">
    <property type="entry name" value="rpe"/>
    <property type="match status" value="1"/>
</dbReference>
<comment type="cofactor">
    <cofactor evidence="4">
        <name>Zn(2+)</name>
        <dbReference type="ChEBI" id="CHEBI:29105"/>
    </cofactor>
</comment>
<comment type="cofactor">
    <cofactor evidence="3">
        <name>Co(2+)</name>
        <dbReference type="ChEBI" id="CHEBI:48828"/>
    </cofactor>
</comment>
<evidence type="ECO:0000256" key="9">
    <source>
        <dbReference type="ARBA" id="ARBA00023235"/>
    </source>
</evidence>
<evidence type="ECO:0000256" key="11">
    <source>
        <dbReference type="PIRNR" id="PIRNR001461"/>
    </source>
</evidence>
<dbReference type="FunFam" id="3.20.20.70:FF:000004">
    <property type="entry name" value="Ribulose-phosphate 3-epimerase"/>
    <property type="match status" value="1"/>
</dbReference>
<feature type="active site" description="Proton acceptor" evidence="10 12">
    <location>
        <position position="35"/>
    </location>
</feature>
<comment type="function">
    <text evidence="10">Catalyzes the reversible epimerization of D-ribulose 5-phosphate to D-xylulose 5-phosphate.</text>
</comment>
<reference evidence="15 16" key="1">
    <citation type="submission" date="2020-01" db="EMBL/GenBank/DDBJ databases">
        <title>Paenibacillus soybeanensis sp. nov. isolated from the nodules of soybean (Glycine max(L.) Merr).</title>
        <authorList>
            <person name="Wang H."/>
        </authorList>
    </citation>
    <scope>NUCLEOTIDE SEQUENCE [LARGE SCALE GENOMIC DNA]</scope>
    <source>
        <strain evidence="15 16">DSM 23054</strain>
    </source>
</reference>
<keyword evidence="13" id="KW-0170">Cobalt</keyword>
<keyword evidence="9 10" id="KW-0413">Isomerase</keyword>
<feature type="binding site" evidence="10 14">
    <location>
        <position position="8"/>
    </location>
    <ligand>
        <name>substrate</name>
    </ligand>
</feature>
<dbReference type="RefSeq" id="WP_161695849.1">
    <property type="nucleotide sequence ID" value="NZ_JAAAMU010000003.1"/>
</dbReference>
<comment type="caution">
    <text evidence="15">The sequence shown here is derived from an EMBL/GenBank/DDBJ whole genome shotgun (WGS) entry which is preliminary data.</text>
</comment>
<comment type="cofactor">
    <cofactor evidence="5">
        <name>Fe(2+)</name>
        <dbReference type="ChEBI" id="CHEBI:29033"/>
    </cofactor>
</comment>
<comment type="catalytic activity">
    <reaction evidence="1 10 11">
        <text>D-ribulose 5-phosphate = D-xylulose 5-phosphate</text>
        <dbReference type="Rhea" id="RHEA:13677"/>
        <dbReference type="ChEBI" id="CHEBI:57737"/>
        <dbReference type="ChEBI" id="CHEBI:58121"/>
        <dbReference type="EC" id="5.1.3.1"/>
    </reaction>
</comment>
<keyword evidence="8 10" id="KW-0479">Metal-binding</keyword>
<evidence type="ECO:0000256" key="2">
    <source>
        <dbReference type="ARBA" id="ARBA00001936"/>
    </source>
</evidence>
<evidence type="ECO:0000313" key="16">
    <source>
        <dbReference type="Proteomes" id="UP000558113"/>
    </source>
</evidence>
<evidence type="ECO:0000256" key="5">
    <source>
        <dbReference type="ARBA" id="ARBA00001954"/>
    </source>
</evidence>
<dbReference type="Gene3D" id="3.20.20.70">
    <property type="entry name" value="Aldolase class I"/>
    <property type="match status" value="1"/>
</dbReference>
<keyword evidence="16" id="KW-1185">Reference proteome</keyword>
<comment type="cofactor">
    <cofactor evidence="10 13">
        <name>a divalent metal cation</name>
        <dbReference type="ChEBI" id="CHEBI:60240"/>
    </cofactor>
    <text evidence="10 13">Binds 1 divalent metal cation per subunit.</text>
</comment>
<comment type="similarity">
    <text evidence="6 10 11">Belongs to the ribulose-phosphate 3-epimerase family.</text>
</comment>
<evidence type="ECO:0000256" key="3">
    <source>
        <dbReference type="ARBA" id="ARBA00001941"/>
    </source>
</evidence>
<dbReference type="PANTHER" id="PTHR11749">
    <property type="entry name" value="RIBULOSE-5-PHOSPHATE-3-EPIMERASE"/>
    <property type="match status" value="1"/>
</dbReference>
<evidence type="ECO:0000256" key="1">
    <source>
        <dbReference type="ARBA" id="ARBA00001782"/>
    </source>
</evidence>
<accession>A0A7X5C0U3</accession>
<dbReference type="InterPro" id="IPR013785">
    <property type="entry name" value="Aldolase_TIM"/>
</dbReference>
<feature type="binding site" evidence="10 14">
    <location>
        <position position="66"/>
    </location>
    <ligand>
        <name>substrate</name>
    </ligand>
</feature>
<feature type="binding site" evidence="10 13">
    <location>
        <position position="176"/>
    </location>
    <ligand>
        <name>a divalent metal cation</name>
        <dbReference type="ChEBI" id="CHEBI:60240"/>
    </ligand>
</feature>
<dbReference type="InterPro" id="IPR000056">
    <property type="entry name" value="Ribul_P_3_epim-like"/>
</dbReference>
<dbReference type="CDD" id="cd00429">
    <property type="entry name" value="RPE"/>
    <property type="match status" value="1"/>
</dbReference>
<dbReference type="GO" id="GO:0006098">
    <property type="term" value="P:pentose-phosphate shunt"/>
    <property type="evidence" value="ECO:0007669"/>
    <property type="project" value="UniProtKB-UniRule"/>
</dbReference>
<dbReference type="GO" id="GO:0019323">
    <property type="term" value="P:pentose catabolic process"/>
    <property type="evidence" value="ECO:0007669"/>
    <property type="project" value="UniProtKB-UniRule"/>
</dbReference>
<feature type="binding site" evidence="10 14">
    <location>
        <begin position="142"/>
        <end position="145"/>
    </location>
    <ligand>
        <name>substrate</name>
    </ligand>
</feature>
<dbReference type="EC" id="5.1.3.1" evidence="7 10"/>
<evidence type="ECO:0000256" key="12">
    <source>
        <dbReference type="PIRSR" id="PIRSR001461-1"/>
    </source>
</evidence>
<evidence type="ECO:0000256" key="4">
    <source>
        <dbReference type="ARBA" id="ARBA00001947"/>
    </source>
</evidence>
<dbReference type="GO" id="GO:0005737">
    <property type="term" value="C:cytoplasm"/>
    <property type="evidence" value="ECO:0007669"/>
    <property type="project" value="UniProtKB-ARBA"/>
</dbReference>
<dbReference type="InterPro" id="IPR011060">
    <property type="entry name" value="RibuloseP-bd_barrel"/>
</dbReference>
<feature type="active site" description="Proton donor" evidence="10 12">
    <location>
        <position position="176"/>
    </location>
</feature>
<proteinExistence type="inferred from homology"/>
<dbReference type="Pfam" id="PF00834">
    <property type="entry name" value="Ribul_P_3_epim"/>
    <property type="match status" value="1"/>
</dbReference>
<feature type="binding site" evidence="10 13">
    <location>
        <position position="35"/>
    </location>
    <ligand>
        <name>a divalent metal cation</name>
        <dbReference type="ChEBI" id="CHEBI:60240"/>
    </ligand>
</feature>
<feature type="binding site" evidence="10 13">
    <location>
        <position position="66"/>
    </location>
    <ligand>
        <name>a divalent metal cation</name>
        <dbReference type="ChEBI" id="CHEBI:60240"/>
    </ligand>
</feature>
<gene>
    <name evidence="10 15" type="primary">rpe</name>
    <name evidence="15" type="ORF">GT003_07025</name>
</gene>
<evidence type="ECO:0000256" key="8">
    <source>
        <dbReference type="ARBA" id="ARBA00022723"/>
    </source>
</evidence>
<evidence type="ECO:0000256" key="7">
    <source>
        <dbReference type="ARBA" id="ARBA00013188"/>
    </source>
</evidence>
<protein>
    <recommendedName>
        <fullName evidence="7 10">Ribulose-phosphate 3-epimerase</fullName>
        <ecNumber evidence="7 10">5.1.3.1</ecNumber>
    </recommendedName>
</protein>
<evidence type="ECO:0000256" key="6">
    <source>
        <dbReference type="ARBA" id="ARBA00009541"/>
    </source>
</evidence>
<keyword evidence="13" id="KW-0464">Manganese</keyword>
<comment type="pathway">
    <text evidence="10">Carbohydrate degradation.</text>
</comment>
<feature type="binding site" evidence="10 13">
    <location>
        <position position="33"/>
    </location>
    <ligand>
        <name>a divalent metal cation</name>
        <dbReference type="ChEBI" id="CHEBI:60240"/>
    </ligand>
</feature>
<dbReference type="PIRSF" id="PIRSF001461">
    <property type="entry name" value="RPE"/>
    <property type="match status" value="1"/>
</dbReference>